<keyword evidence="1" id="KW-0560">Oxidoreductase</keyword>
<evidence type="ECO:0000313" key="5">
    <source>
        <dbReference type="Proteomes" id="UP001530377"/>
    </source>
</evidence>
<dbReference type="Gene3D" id="1.20.1090.10">
    <property type="entry name" value="Dehydroquinate synthase-like - alpha domain"/>
    <property type="match status" value="1"/>
</dbReference>
<accession>A0ABD3R2P7</accession>
<dbReference type="SUPFAM" id="SSF56796">
    <property type="entry name" value="Dehydroquinate synthase-like"/>
    <property type="match status" value="1"/>
</dbReference>
<dbReference type="Pfam" id="PF00465">
    <property type="entry name" value="Fe-ADH"/>
    <property type="match status" value="1"/>
</dbReference>
<name>A0ABD3R2P7_9STRA</name>
<protein>
    <recommendedName>
        <fullName evidence="3">Alcohol dehydrogenase iron-type/glycerol dehydrogenase GldA domain-containing protein</fullName>
    </recommendedName>
</protein>
<sequence>MSSTIPPEHIPPGMKAVHVGVPFLPATMEALSDLGCKRAFVLTNKSSLRFIVGGDDDCVIGDDDDVGGSYPSSTSSSFVDALRDAGLLAAPVCYSVGMGGNESGLLEACDDASRARADVVITIGGGAIQDAGKLVRLWLSRKKGGGEEGGEENEEDDDDDDDDEEGASVRAILALSNREPMPTLVPQIALPNSFAMAEATSVAGLTTSSNVKSGASHPSLLPTIVIYDHALSVGLPDWVRYGTALRGVEHAVGAITHPNANEEIRSRAGLGLSIIRDNLRGLVTQPECPVAQCNIYVGGFIAVRALMTGCYPALGHLIENQYSARFGIHQGSCSGILCARIMDYHRGGSKEHQMRISAALGGEVVLDDDGGVVTASTPAPRLVRDLVSTLPGVFNEHDQANVTDDMLMEFAQSLFDNHIQRLNVLSPRSFHSVEDIYGMLTKPLADL</sequence>
<proteinExistence type="predicted"/>
<dbReference type="GO" id="GO:0016491">
    <property type="term" value="F:oxidoreductase activity"/>
    <property type="evidence" value="ECO:0007669"/>
    <property type="project" value="UniProtKB-KW"/>
</dbReference>
<dbReference type="AlphaFoldDB" id="A0ABD3R2P7"/>
<evidence type="ECO:0000256" key="1">
    <source>
        <dbReference type="ARBA" id="ARBA00023002"/>
    </source>
</evidence>
<dbReference type="PANTHER" id="PTHR11496:SF83">
    <property type="entry name" value="HYDROXYACID-OXOACID TRANSHYDROGENASE, MITOCHONDRIAL"/>
    <property type="match status" value="1"/>
</dbReference>
<dbReference type="Proteomes" id="UP001530377">
    <property type="component" value="Unassembled WGS sequence"/>
</dbReference>
<feature type="region of interest" description="Disordered" evidence="2">
    <location>
        <begin position="143"/>
        <end position="165"/>
    </location>
</feature>
<dbReference type="InterPro" id="IPR001670">
    <property type="entry name" value="ADH_Fe/GldA"/>
</dbReference>
<gene>
    <name evidence="4" type="ORF">ACHAXA_000390</name>
</gene>
<organism evidence="4 5">
    <name type="scientific">Cyclostephanos tholiformis</name>
    <dbReference type="NCBI Taxonomy" id="382380"/>
    <lineage>
        <taxon>Eukaryota</taxon>
        <taxon>Sar</taxon>
        <taxon>Stramenopiles</taxon>
        <taxon>Ochrophyta</taxon>
        <taxon>Bacillariophyta</taxon>
        <taxon>Coscinodiscophyceae</taxon>
        <taxon>Thalassiosirophycidae</taxon>
        <taxon>Stephanodiscales</taxon>
        <taxon>Stephanodiscaceae</taxon>
        <taxon>Cyclostephanos</taxon>
    </lineage>
</organism>
<dbReference type="Gene3D" id="3.40.50.1970">
    <property type="match status" value="1"/>
</dbReference>
<comment type="caution">
    <text evidence="4">The sequence shown here is derived from an EMBL/GenBank/DDBJ whole genome shotgun (WGS) entry which is preliminary data.</text>
</comment>
<evidence type="ECO:0000313" key="4">
    <source>
        <dbReference type="EMBL" id="KAL3806914.1"/>
    </source>
</evidence>
<evidence type="ECO:0000259" key="3">
    <source>
        <dbReference type="Pfam" id="PF00465"/>
    </source>
</evidence>
<dbReference type="InterPro" id="IPR039697">
    <property type="entry name" value="Alcohol_dehydrogenase_Fe"/>
</dbReference>
<feature type="compositionally biased region" description="Acidic residues" evidence="2">
    <location>
        <begin position="148"/>
        <end position="165"/>
    </location>
</feature>
<reference evidence="4 5" key="1">
    <citation type="submission" date="2024-10" db="EMBL/GenBank/DDBJ databases">
        <title>Updated reference genomes for cyclostephanoid diatoms.</title>
        <authorList>
            <person name="Roberts W.R."/>
            <person name="Alverson A.J."/>
        </authorList>
    </citation>
    <scope>NUCLEOTIDE SEQUENCE [LARGE SCALE GENOMIC DNA]</scope>
    <source>
        <strain evidence="4 5">AJA228-03</strain>
    </source>
</reference>
<feature type="domain" description="Alcohol dehydrogenase iron-type/glycerol dehydrogenase GldA" evidence="3">
    <location>
        <begin position="74"/>
        <end position="228"/>
    </location>
</feature>
<keyword evidence="5" id="KW-1185">Reference proteome</keyword>
<dbReference type="PANTHER" id="PTHR11496">
    <property type="entry name" value="ALCOHOL DEHYDROGENASE"/>
    <property type="match status" value="1"/>
</dbReference>
<dbReference type="EMBL" id="JALLPB020000705">
    <property type="protein sequence ID" value="KAL3806914.1"/>
    <property type="molecule type" value="Genomic_DNA"/>
</dbReference>
<evidence type="ECO:0000256" key="2">
    <source>
        <dbReference type="SAM" id="MobiDB-lite"/>
    </source>
</evidence>